<evidence type="ECO:0000256" key="2">
    <source>
        <dbReference type="ARBA" id="ARBA00009269"/>
    </source>
</evidence>
<evidence type="ECO:0000256" key="6">
    <source>
        <dbReference type="ARBA" id="ARBA00042165"/>
    </source>
</evidence>
<dbReference type="Pfam" id="PF01247">
    <property type="entry name" value="Ribosomal_L35Ae"/>
    <property type="match status" value="1"/>
</dbReference>
<comment type="caution">
    <text evidence="10">The sequence shown here is derived from an EMBL/GenBank/DDBJ whole genome shotgun (WGS) entry which is preliminary data.</text>
</comment>
<comment type="similarity">
    <text evidence="1">Belongs to the peptidase S9A family.</text>
</comment>
<keyword evidence="3" id="KW-0689">Ribosomal protein</keyword>
<dbReference type="GO" id="GO:0006412">
    <property type="term" value="P:translation"/>
    <property type="evidence" value="ECO:0007669"/>
    <property type="project" value="InterPro"/>
</dbReference>
<gene>
    <name evidence="10" type="ORF">HYH03_005009</name>
</gene>
<evidence type="ECO:0000256" key="7">
    <source>
        <dbReference type="ARBA" id="ARBA00045448"/>
    </source>
</evidence>
<dbReference type="SUPFAM" id="SSF53474">
    <property type="entry name" value="alpha/beta-Hydrolases"/>
    <property type="match status" value="1"/>
</dbReference>
<dbReference type="SUPFAM" id="SSF50447">
    <property type="entry name" value="Translation proteins"/>
    <property type="match status" value="1"/>
</dbReference>
<sequence>MAACGVPTALRGCATPPVATQQSASFCSKRSCTIEQELAEAAWRQAFALAAQQPYGSTASEYGNHWQQIPYGSYNYRREAVSTAPGRLRHLRLPLVPSPPLPSPAASASAAAAAAAGPSAPIVVLDEAVCAAASSAPASYALHSFAPSPSFNLAAVTEAAEPEPLGERRPDRFTLTVLDAASGAAVAPPLPGCSGDVGWVMSGPVSSGGGTGSGGGPGGVREERVYFTRAAQRELWCWDPPVPPPGVSLGLSSGAEGGAQSEPKLAFRDPDGVTIQIVDHGGQLYAEAVGDNAVPLEIRWLGRCRAPGRMGGGSDATAALGVGGGGDGGAAVGAGAVAGEAGEPLLPRWPGRCYSALHLPLGPAATTAAATISTTAPAASGPHVDLESALLIWIRDLECPNGRLVLAAHVTGPPGDGWACQENGGRDEGGKGYEQGSAQASAQGVRTEAPFGPSLRPSTHKGLALLELLPQHPSRRLVAVRVAAPPSRQQSTLVNGTADVSGADTAESADGGGGSGGARVLAMSAELDERGDVTGRYELTEYCADVPAVRQALVRQLPYGSSAPIGAGADGIAGAGVTAEAEAVQGLVAAVRRRCVELTGPQRHGEVQLLAWGAATARTQGDADVTPGDVSNDVADDEVVLSYSSMTAPAATARVRLLPVAAAAVRGGDTGPARPPAAEHRRGSAGADGGMQLEAEHGGRSGVSAGADAGVVQLVCGDPSTGVVTERLWAASHDGVLVPVTLCRPAHKTGAAGGTSGPMPLLLRVYGAYGRDPPIGHQPSLAPLLQRGVAVAVAHVRGGGWLGPAWYEAGRGRRKANGGLDALAAARALVAAGVTAPRMLAAEAASAGAWVLGPALNSAGSSLFAAAVLTVPSLDVLNSCLEDPLYASYDLGAVRSDMNLYDSMCSWAPYDRLYEAGSPGAKTHAYPALLVRTGLYDTSVPYWEPLKFVAKLRCVEAARQAAAAKAGRAAGPQLPLRVLQVAPGDHHSFEAPPEDALRAAFLLWALGVWRPATTAKMGGENVRLYVKGHILGYKRSKANQQNHTALLKIDGVATNKETAWYLGKRIAYIYKAKTEKQGSKFRCIWGRVMRAHGNVGVVKAKFTSNLPPISLGGAVRVMLYPSRV</sequence>
<dbReference type="EMBL" id="JAEHOE010000016">
    <property type="protein sequence ID" value="KAG2497005.1"/>
    <property type="molecule type" value="Genomic_DNA"/>
</dbReference>
<evidence type="ECO:0000313" key="10">
    <source>
        <dbReference type="EMBL" id="KAG2497005.1"/>
    </source>
</evidence>
<organism evidence="10 11">
    <name type="scientific">Edaphochlamys debaryana</name>
    <dbReference type="NCBI Taxonomy" id="47281"/>
    <lineage>
        <taxon>Eukaryota</taxon>
        <taxon>Viridiplantae</taxon>
        <taxon>Chlorophyta</taxon>
        <taxon>core chlorophytes</taxon>
        <taxon>Chlorophyceae</taxon>
        <taxon>CS clade</taxon>
        <taxon>Chlamydomonadales</taxon>
        <taxon>Chlamydomonadales incertae sedis</taxon>
        <taxon>Edaphochlamys</taxon>
    </lineage>
</organism>
<evidence type="ECO:0000256" key="8">
    <source>
        <dbReference type="SAM" id="MobiDB-lite"/>
    </source>
</evidence>
<comment type="function">
    <text evidence="7">Serine peptidase whose precise substrate specificity remains unclear. Does not cleave peptides after a arginine or lysine residue. Regulates trans-Golgi network morphology and sorting by regulating the membrane binding of the AP-1 complex. May play a role in the regulation of synaptic vesicle exocytosis.</text>
</comment>
<dbReference type="GO" id="GO:0005840">
    <property type="term" value="C:ribosome"/>
    <property type="evidence" value="ECO:0007669"/>
    <property type="project" value="UniProtKB-KW"/>
</dbReference>
<dbReference type="Gene3D" id="2.40.10.190">
    <property type="entry name" value="translation elongation factor selb, chain A, domain 4"/>
    <property type="match status" value="1"/>
</dbReference>
<evidence type="ECO:0000256" key="5">
    <source>
        <dbReference type="ARBA" id="ARBA00039290"/>
    </source>
</evidence>
<protein>
    <recommendedName>
        <fullName evidence="5">Prolyl endopeptidase-like</fullName>
    </recommendedName>
    <alternativeName>
        <fullName evidence="6">Prolylendopeptidase-like</fullName>
    </alternativeName>
</protein>
<comment type="similarity">
    <text evidence="2">Belongs to the eukaryotic ribosomal protein eL33 family.</text>
</comment>
<evidence type="ECO:0000256" key="4">
    <source>
        <dbReference type="ARBA" id="ARBA00023274"/>
    </source>
</evidence>
<dbReference type="GO" id="GO:1990904">
    <property type="term" value="C:ribonucleoprotein complex"/>
    <property type="evidence" value="ECO:0007669"/>
    <property type="project" value="UniProtKB-KW"/>
</dbReference>
<dbReference type="Gene3D" id="3.40.50.1820">
    <property type="entry name" value="alpha/beta hydrolase"/>
    <property type="match status" value="1"/>
</dbReference>
<dbReference type="GO" id="GO:0004252">
    <property type="term" value="F:serine-type endopeptidase activity"/>
    <property type="evidence" value="ECO:0007669"/>
    <property type="project" value="InterPro"/>
</dbReference>
<dbReference type="InterPro" id="IPR051543">
    <property type="entry name" value="Serine_Peptidase_S9A"/>
</dbReference>
<feature type="region of interest" description="Disordered" evidence="8">
    <location>
        <begin position="667"/>
        <end position="700"/>
    </location>
</feature>
<dbReference type="InterPro" id="IPR029058">
    <property type="entry name" value="AB_hydrolase_fold"/>
</dbReference>
<dbReference type="InterPro" id="IPR038661">
    <property type="entry name" value="Ribosomal_eL33_sf"/>
</dbReference>
<evidence type="ECO:0000256" key="1">
    <source>
        <dbReference type="ARBA" id="ARBA00005228"/>
    </source>
</evidence>
<feature type="region of interest" description="Disordered" evidence="8">
    <location>
        <begin position="486"/>
        <end position="515"/>
    </location>
</feature>
<dbReference type="InterPro" id="IPR009000">
    <property type="entry name" value="Transl_B-barrel_sf"/>
</dbReference>
<dbReference type="InterPro" id="IPR001780">
    <property type="entry name" value="Ribosomal_eL33"/>
</dbReference>
<dbReference type="InterPro" id="IPR002470">
    <property type="entry name" value="Peptidase_S9A"/>
</dbReference>
<dbReference type="PRINTS" id="PR00862">
    <property type="entry name" value="PROLIGOPTASE"/>
</dbReference>
<dbReference type="GO" id="GO:0006508">
    <property type="term" value="P:proteolysis"/>
    <property type="evidence" value="ECO:0007669"/>
    <property type="project" value="InterPro"/>
</dbReference>
<feature type="region of interest" description="Disordered" evidence="8">
    <location>
        <begin position="414"/>
        <end position="450"/>
    </location>
</feature>
<evidence type="ECO:0000259" key="9">
    <source>
        <dbReference type="Pfam" id="PF00326"/>
    </source>
</evidence>
<accession>A0A836C1Q1</accession>
<dbReference type="GO" id="GO:0003735">
    <property type="term" value="F:structural constituent of ribosome"/>
    <property type="evidence" value="ECO:0007669"/>
    <property type="project" value="InterPro"/>
</dbReference>
<evidence type="ECO:0000313" key="11">
    <source>
        <dbReference type="Proteomes" id="UP000612055"/>
    </source>
</evidence>
<keyword evidence="4" id="KW-0687">Ribonucleoprotein</keyword>
<dbReference type="Proteomes" id="UP000612055">
    <property type="component" value="Unassembled WGS sequence"/>
</dbReference>
<dbReference type="Pfam" id="PF00326">
    <property type="entry name" value="Peptidase_S9"/>
    <property type="match status" value="1"/>
</dbReference>
<dbReference type="InterPro" id="IPR001375">
    <property type="entry name" value="Peptidase_S9_cat"/>
</dbReference>
<evidence type="ECO:0000256" key="3">
    <source>
        <dbReference type="ARBA" id="ARBA00022980"/>
    </source>
</evidence>
<dbReference type="OrthoDB" id="504467at2759"/>
<dbReference type="FunFam" id="2.40.10.190:FF:000001">
    <property type="entry name" value="60S ribosomal protein L35a"/>
    <property type="match status" value="1"/>
</dbReference>
<reference evidence="10" key="1">
    <citation type="journal article" date="2020" name="bioRxiv">
        <title>Comparative genomics of Chlamydomonas.</title>
        <authorList>
            <person name="Craig R.J."/>
            <person name="Hasan A.R."/>
            <person name="Ness R.W."/>
            <person name="Keightley P.D."/>
        </authorList>
    </citation>
    <scope>NUCLEOTIDE SEQUENCE</scope>
    <source>
        <strain evidence="10">CCAP 11/70</strain>
    </source>
</reference>
<dbReference type="AlphaFoldDB" id="A0A836C1Q1"/>
<feature type="domain" description="Peptidase S9 prolyl oligopeptidase catalytic" evidence="9">
    <location>
        <begin position="783"/>
        <end position="953"/>
    </location>
</feature>
<name>A0A836C1Q1_9CHLO</name>
<dbReference type="PANTHER" id="PTHR11757:SF19">
    <property type="entry name" value="PROLYL ENDOPEPTIDASE-LIKE"/>
    <property type="match status" value="1"/>
</dbReference>
<dbReference type="HAMAP" id="MF_00573">
    <property type="entry name" value="Ribosomal_eL33"/>
    <property type="match status" value="1"/>
</dbReference>
<dbReference type="PANTHER" id="PTHR11757">
    <property type="entry name" value="PROTEASE FAMILY S9A OLIGOPEPTIDASE"/>
    <property type="match status" value="1"/>
</dbReference>
<proteinExistence type="inferred from homology"/>
<keyword evidence="11" id="KW-1185">Reference proteome</keyword>